<dbReference type="NCBIfam" id="TIGR00689">
    <property type="entry name" value="rpiB_lacA_lacB"/>
    <property type="match status" value="1"/>
</dbReference>
<dbReference type="GO" id="GO:0009052">
    <property type="term" value="P:pentose-phosphate shunt, non-oxidative branch"/>
    <property type="evidence" value="ECO:0007669"/>
    <property type="project" value="TreeGrafter"/>
</dbReference>
<dbReference type="PIRSF" id="PIRSF005384">
    <property type="entry name" value="RpiB_LacA_B"/>
    <property type="match status" value="1"/>
</dbReference>
<dbReference type="InterPro" id="IPR036569">
    <property type="entry name" value="RpiB_LacA_LacB_sf"/>
</dbReference>
<dbReference type="Gene3D" id="3.40.1400.10">
    <property type="entry name" value="Sugar-phosphate isomerase, RpiB/LacA/LacB"/>
    <property type="match status" value="1"/>
</dbReference>
<dbReference type="Pfam" id="PF02502">
    <property type="entry name" value="LacAB_rpiB"/>
    <property type="match status" value="1"/>
</dbReference>
<organism evidence="1">
    <name type="scientific">marine metagenome</name>
    <dbReference type="NCBI Taxonomy" id="408172"/>
    <lineage>
        <taxon>unclassified sequences</taxon>
        <taxon>metagenomes</taxon>
        <taxon>ecological metagenomes</taxon>
    </lineage>
</organism>
<dbReference type="SUPFAM" id="SSF89623">
    <property type="entry name" value="Ribose/Galactose isomerase RpiB/AlsB"/>
    <property type="match status" value="1"/>
</dbReference>
<dbReference type="GO" id="GO:0004751">
    <property type="term" value="F:ribose-5-phosphate isomerase activity"/>
    <property type="evidence" value="ECO:0007669"/>
    <property type="project" value="TreeGrafter"/>
</dbReference>
<evidence type="ECO:0000313" key="1">
    <source>
        <dbReference type="EMBL" id="SVA19470.1"/>
    </source>
</evidence>
<dbReference type="GO" id="GO:0019316">
    <property type="term" value="P:D-allose catabolic process"/>
    <property type="evidence" value="ECO:0007669"/>
    <property type="project" value="TreeGrafter"/>
</dbReference>
<dbReference type="AlphaFoldDB" id="A0A381TTY6"/>
<dbReference type="PANTHER" id="PTHR30345:SF2">
    <property type="entry name" value="SUGAR-PHOSPHATE ISOMERASE, RPIB_LACA_LACB FAMILY"/>
    <property type="match status" value="1"/>
</dbReference>
<dbReference type="EMBL" id="UINC01005157">
    <property type="protein sequence ID" value="SVA19470.1"/>
    <property type="molecule type" value="Genomic_DNA"/>
</dbReference>
<name>A0A381TTY6_9ZZZZ</name>
<proteinExistence type="predicted"/>
<dbReference type="InterPro" id="IPR003500">
    <property type="entry name" value="RpiB_LacA_LacB"/>
</dbReference>
<protein>
    <recommendedName>
        <fullName evidence="2">RpiB/LacA/LacB family sugar-phosphate isomerase</fullName>
    </recommendedName>
</protein>
<sequence length="153" mass="16766">MKIAVSTDERTPLVESLFCELKERGHDVTYFGPEKDESMDWPVVTERAAQLVASGEAAEGIVMCWTGTGASIAANKIQGVRAALCLDGVTAKGARTWNHANVLALSLQSTDDTTLKEILDVWFTTPYSSDKWNLQQIDRIRKLEQASSSESST</sequence>
<gene>
    <name evidence="1" type="ORF">METZ01_LOCUS72324</name>
</gene>
<reference evidence="1" key="1">
    <citation type="submission" date="2018-05" db="EMBL/GenBank/DDBJ databases">
        <authorList>
            <person name="Lanie J.A."/>
            <person name="Ng W.-L."/>
            <person name="Kazmierczak K.M."/>
            <person name="Andrzejewski T.M."/>
            <person name="Davidsen T.M."/>
            <person name="Wayne K.J."/>
            <person name="Tettelin H."/>
            <person name="Glass J.I."/>
            <person name="Rusch D."/>
            <person name="Podicherti R."/>
            <person name="Tsui H.-C.T."/>
            <person name="Winkler M.E."/>
        </authorList>
    </citation>
    <scope>NUCLEOTIDE SEQUENCE</scope>
</reference>
<evidence type="ECO:0008006" key="2">
    <source>
        <dbReference type="Google" id="ProtNLM"/>
    </source>
</evidence>
<accession>A0A381TTY6</accession>
<dbReference type="PANTHER" id="PTHR30345">
    <property type="entry name" value="RIBOSE-5-PHOSPHATE ISOMERASE B"/>
    <property type="match status" value="1"/>
</dbReference>